<accession>A0A423SRV8</accession>
<dbReference type="Gene3D" id="3.40.390.10">
    <property type="entry name" value="Collagenase (Catalytic Domain)"/>
    <property type="match status" value="1"/>
</dbReference>
<dbReference type="InterPro" id="IPR003582">
    <property type="entry name" value="ShKT_dom"/>
</dbReference>
<comment type="caution">
    <text evidence="11">Lacks conserved residue(s) required for the propagation of feature annotation.</text>
</comment>
<evidence type="ECO:0000256" key="4">
    <source>
        <dbReference type="ARBA" id="ARBA00022729"/>
    </source>
</evidence>
<dbReference type="GO" id="GO:0006508">
    <property type="term" value="P:proteolysis"/>
    <property type="evidence" value="ECO:0007669"/>
    <property type="project" value="UniProtKB-KW"/>
</dbReference>
<evidence type="ECO:0000256" key="13">
    <source>
        <dbReference type="RuleBase" id="RU361183"/>
    </source>
</evidence>
<proteinExistence type="predicted"/>
<comment type="cofactor">
    <cofactor evidence="12 13">
        <name>Zn(2+)</name>
        <dbReference type="ChEBI" id="CHEBI:29105"/>
    </cofactor>
    <text evidence="12 13">Binds 1 zinc ion per subunit.</text>
</comment>
<dbReference type="GO" id="GO:0008270">
    <property type="term" value="F:zinc ion binding"/>
    <property type="evidence" value="ECO:0007669"/>
    <property type="project" value="UniProtKB-UniRule"/>
</dbReference>
<evidence type="ECO:0000256" key="11">
    <source>
        <dbReference type="PROSITE-ProRule" id="PRU01005"/>
    </source>
</evidence>
<evidence type="ECO:0000256" key="2">
    <source>
        <dbReference type="ARBA" id="ARBA00022670"/>
    </source>
</evidence>
<dbReference type="SMART" id="SM00254">
    <property type="entry name" value="ShKT"/>
    <property type="match status" value="1"/>
</dbReference>
<feature type="domain" description="ShKT" evidence="14">
    <location>
        <begin position="286"/>
        <end position="320"/>
    </location>
</feature>
<evidence type="ECO:0000256" key="10">
    <source>
        <dbReference type="ARBA" id="ARBA00023180"/>
    </source>
</evidence>
<dbReference type="AlphaFoldDB" id="A0A423SRV8"/>
<dbReference type="PANTHER" id="PTHR10127:SF780">
    <property type="entry name" value="METALLOENDOPEPTIDASE"/>
    <property type="match status" value="1"/>
</dbReference>
<dbReference type="FunFam" id="3.40.390.10:FF:000015">
    <property type="entry name" value="Meprin A subunit"/>
    <property type="match status" value="1"/>
</dbReference>
<evidence type="ECO:0000256" key="1">
    <source>
        <dbReference type="ARBA" id="ARBA00002657"/>
    </source>
</evidence>
<keyword evidence="6 12" id="KW-0862">Zinc</keyword>
<evidence type="ECO:0000259" key="14">
    <source>
        <dbReference type="PROSITE" id="PS51670"/>
    </source>
</evidence>
<evidence type="ECO:0000313" key="17">
    <source>
        <dbReference type="Proteomes" id="UP000283509"/>
    </source>
</evidence>
<keyword evidence="2 12" id="KW-0645">Protease</keyword>
<dbReference type="PROSITE" id="PS51670">
    <property type="entry name" value="SHKT"/>
    <property type="match status" value="1"/>
</dbReference>
<feature type="active site" evidence="12">
    <location>
        <position position="162"/>
    </location>
</feature>
<keyword evidence="7 12" id="KW-0482">Metalloprotease</keyword>
<evidence type="ECO:0000256" key="9">
    <source>
        <dbReference type="ARBA" id="ARBA00023157"/>
    </source>
</evidence>
<evidence type="ECO:0000256" key="3">
    <source>
        <dbReference type="ARBA" id="ARBA00022723"/>
    </source>
</evidence>
<dbReference type="PROSITE" id="PS51864">
    <property type="entry name" value="ASTACIN"/>
    <property type="match status" value="1"/>
</dbReference>
<dbReference type="InterPro" id="IPR006026">
    <property type="entry name" value="Peptidase_Metallo"/>
</dbReference>
<dbReference type="InterPro" id="IPR034035">
    <property type="entry name" value="Astacin-like_dom"/>
</dbReference>
<evidence type="ECO:0000259" key="15">
    <source>
        <dbReference type="PROSITE" id="PS51864"/>
    </source>
</evidence>
<dbReference type="EC" id="3.4.24.-" evidence="13"/>
<feature type="domain" description="Peptidase M12A" evidence="15">
    <location>
        <begin position="71"/>
        <end position="264"/>
    </location>
</feature>
<dbReference type="InterPro" id="IPR001506">
    <property type="entry name" value="Peptidase_M12A"/>
</dbReference>
<sequence>MKGVRPKRSRSTFDFNFMLDFSYTTSGILPSGKPDSVLARPFPIWISTCQASLLVPQTSQIARDDIDRGRNAIISKDRRWPNAVIPYVISSSYSKSERSTIAAAMAEFHRSTCIRFVPRNAEKDYIHILKGDGCYSSVGRTGGAQAVSVGLGCLHVGIVEHELMHATGFWHEHSRYDRDDHITIDYSNIQEGMEYNFEKYDWDTIQSLGVGYDLGSIMHYGAHAFASDRTKPTIIPRPASAEIGQRRGFSRRDIEKLSLLYDCDGFTTGTVTTPAPPVRPPSPGECEDSHKHCSTWAKDGECEKNPDWMLSNCANSCKNCGSKCKDTNMFCKEWSQLGGNDERMPHT</sequence>
<dbReference type="Pfam" id="PF01400">
    <property type="entry name" value="Astacin"/>
    <property type="match status" value="1"/>
</dbReference>
<dbReference type="SUPFAM" id="SSF55486">
    <property type="entry name" value="Metalloproteases ('zincins'), catalytic domain"/>
    <property type="match status" value="1"/>
</dbReference>
<dbReference type="OrthoDB" id="291007at2759"/>
<keyword evidence="3 12" id="KW-0479">Metal-binding</keyword>
<organism evidence="16 17">
    <name type="scientific">Penaeus vannamei</name>
    <name type="common">Whiteleg shrimp</name>
    <name type="synonym">Litopenaeus vannamei</name>
    <dbReference type="NCBI Taxonomy" id="6689"/>
    <lineage>
        <taxon>Eukaryota</taxon>
        <taxon>Metazoa</taxon>
        <taxon>Ecdysozoa</taxon>
        <taxon>Arthropoda</taxon>
        <taxon>Crustacea</taxon>
        <taxon>Multicrustacea</taxon>
        <taxon>Malacostraca</taxon>
        <taxon>Eumalacostraca</taxon>
        <taxon>Eucarida</taxon>
        <taxon>Decapoda</taxon>
        <taxon>Dendrobranchiata</taxon>
        <taxon>Penaeoidea</taxon>
        <taxon>Penaeidae</taxon>
        <taxon>Penaeus</taxon>
    </lineage>
</organism>
<keyword evidence="5 12" id="KW-0378">Hydrolase</keyword>
<evidence type="ECO:0000313" key="16">
    <source>
        <dbReference type="EMBL" id="ROT66933.1"/>
    </source>
</evidence>
<dbReference type="InterPro" id="IPR024079">
    <property type="entry name" value="MetalloPept_cat_dom_sf"/>
</dbReference>
<feature type="binding site" evidence="12">
    <location>
        <position position="165"/>
    </location>
    <ligand>
        <name>Zn(2+)</name>
        <dbReference type="ChEBI" id="CHEBI:29105"/>
        <note>catalytic</note>
    </ligand>
</feature>
<keyword evidence="9 11" id="KW-1015">Disulfide bond</keyword>
<dbReference type="Proteomes" id="UP000283509">
    <property type="component" value="Unassembled WGS sequence"/>
</dbReference>
<dbReference type="SMART" id="SM00235">
    <property type="entry name" value="ZnMc"/>
    <property type="match status" value="1"/>
</dbReference>
<gene>
    <name evidence="16" type="ORF">C7M84_015007</name>
</gene>
<dbReference type="PRINTS" id="PR00480">
    <property type="entry name" value="ASTACIN"/>
</dbReference>
<evidence type="ECO:0000256" key="12">
    <source>
        <dbReference type="PROSITE-ProRule" id="PRU01211"/>
    </source>
</evidence>
<name>A0A423SRV8_PENVA</name>
<reference evidence="16 17" key="1">
    <citation type="submission" date="2018-04" db="EMBL/GenBank/DDBJ databases">
        <authorList>
            <person name="Zhang X."/>
            <person name="Yuan J."/>
            <person name="Li F."/>
            <person name="Xiang J."/>
        </authorList>
    </citation>
    <scope>NUCLEOTIDE SEQUENCE [LARGE SCALE GENOMIC DNA]</scope>
    <source>
        <tissue evidence="16">Muscle</tissue>
    </source>
</reference>
<feature type="disulfide bond" evidence="11">
    <location>
        <begin position="286"/>
        <end position="320"/>
    </location>
</feature>
<keyword evidence="4" id="KW-0732">Signal</keyword>
<comment type="caution">
    <text evidence="16">The sequence shown here is derived from an EMBL/GenBank/DDBJ whole genome shotgun (WGS) entry which is preliminary data.</text>
</comment>
<dbReference type="EMBL" id="QCYY01002875">
    <property type="protein sequence ID" value="ROT66933.1"/>
    <property type="molecule type" value="Genomic_DNA"/>
</dbReference>
<reference evidence="16 17" key="2">
    <citation type="submission" date="2019-01" db="EMBL/GenBank/DDBJ databases">
        <title>The decoding of complex shrimp genome reveals the adaptation for benthos swimmer, frequently molting mechanism and breeding impact on genome.</title>
        <authorList>
            <person name="Sun Y."/>
            <person name="Gao Y."/>
            <person name="Yu Y."/>
        </authorList>
    </citation>
    <scope>NUCLEOTIDE SEQUENCE [LARGE SCALE GENOMIC DNA]</scope>
    <source>
        <tissue evidence="16">Muscle</tissue>
    </source>
</reference>
<keyword evidence="10" id="KW-0325">Glycoprotein</keyword>
<protein>
    <recommendedName>
        <fullName evidence="13">Metalloendopeptidase</fullName>
        <ecNumber evidence="13">3.4.24.-</ecNumber>
    </recommendedName>
</protein>
<dbReference type="GO" id="GO:0004222">
    <property type="term" value="F:metalloendopeptidase activity"/>
    <property type="evidence" value="ECO:0007669"/>
    <property type="project" value="UniProtKB-UniRule"/>
</dbReference>
<evidence type="ECO:0000256" key="6">
    <source>
        <dbReference type="ARBA" id="ARBA00022833"/>
    </source>
</evidence>
<evidence type="ECO:0000256" key="7">
    <source>
        <dbReference type="ARBA" id="ARBA00023049"/>
    </source>
</evidence>
<dbReference type="CDD" id="cd04280">
    <property type="entry name" value="ZnMc_astacin_like"/>
    <property type="match status" value="1"/>
</dbReference>
<feature type="binding site" evidence="12">
    <location>
        <position position="161"/>
    </location>
    <ligand>
        <name>Zn(2+)</name>
        <dbReference type="ChEBI" id="CHEBI:29105"/>
        <note>catalytic</note>
    </ligand>
</feature>
<evidence type="ECO:0000256" key="5">
    <source>
        <dbReference type="ARBA" id="ARBA00022801"/>
    </source>
</evidence>
<comment type="function">
    <text evidence="1">Metalloprotease.</text>
</comment>
<feature type="binding site" evidence="12">
    <location>
        <position position="171"/>
    </location>
    <ligand>
        <name>Zn(2+)</name>
        <dbReference type="ChEBI" id="CHEBI:29105"/>
        <note>catalytic</note>
    </ligand>
</feature>
<dbReference type="Pfam" id="PF01549">
    <property type="entry name" value="ShK"/>
    <property type="match status" value="1"/>
</dbReference>
<keyword evidence="17" id="KW-1185">Reference proteome</keyword>
<keyword evidence="8" id="KW-0865">Zymogen</keyword>
<dbReference type="PANTHER" id="PTHR10127">
    <property type="entry name" value="DISCOIDIN, CUB, EGF, LAMININ , AND ZINC METALLOPROTEASE DOMAIN CONTAINING"/>
    <property type="match status" value="1"/>
</dbReference>
<evidence type="ECO:0000256" key="8">
    <source>
        <dbReference type="ARBA" id="ARBA00023145"/>
    </source>
</evidence>